<feature type="transmembrane region" description="Helical" evidence="6">
    <location>
        <begin position="56"/>
        <end position="81"/>
    </location>
</feature>
<evidence type="ECO:0000256" key="4">
    <source>
        <dbReference type="ARBA" id="ARBA00022989"/>
    </source>
</evidence>
<accession>A0A2V3PPL3</accession>
<keyword evidence="4 6" id="KW-1133">Transmembrane helix</keyword>
<dbReference type="OrthoDB" id="1096108at2"/>
<feature type="transmembrane region" description="Helical" evidence="6">
    <location>
        <begin position="565"/>
        <end position="587"/>
    </location>
</feature>
<evidence type="ECO:0000256" key="5">
    <source>
        <dbReference type="ARBA" id="ARBA00023136"/>
    </source>
</evidence>
<feature type="transmembrane region" description="Helical" evidence="6">
    <location>
        <begin position="440"/>
        <end position="463"/>
    </location>
</feature>
<dbReference type="Proteomes" id="UP000247973">
    <property type="component" value="Unassembled WGS sequence"/>
</dbReference>
<protein>
    <submittedName>
        <fullName evidence="7">Lipopolysaccharide export system permease protein</fullName>
    </submittedName>
</protein>
<keyword evidence="8" id="KW-1185">Reference proteome</keyword>
<feature type="transmembrane region" description="Helical" evidence="6">
    <location>
        <begin position="534"/>
        <end position="553"/>
    </location>
</feature>
<keyword evidence="2" id="KW-1003">Cell membrane</keyword>
<dbReference type="RefSeq" id="WP_110311077.1">
    <property type="nucleotide sequence ID" value="NZ_QICL01000015.1"/>
</dbReference>
<dbReference type="InterPro" id="IPR005495">
    <property type="entry name" value="LptG/LptF_permease"/>
</dbReference>
<dbReference type="AlphaFoldDB" id="A0A2V3PPL3"/>
<keyword evidence="5 6" id="KW-0472">Membrane</keyword>
<dbReference type="PANTHER" id="PTHR33529:SF6">
    <property type="entry name" value="YJGP_YJGQ FAMILY PERMEASE"/>
    <property type="match status" value="1"/>
</dbReference>
<dbReference type="Pfam" id="PF03739">
    <property type="entry name" value="LptF_LptG"/>
    <property type="match status" value="1"/>
</dbReference>
<reference evidence="7 8" key="1">
    <citation type="submission" date="2018-03" db="EMBL/GenBank/DDBJ databases">
        <title>Genomic Encyclopedia of Archaeal and Bacterial Type Strains, Phase II (KMG-II): from individual species to whole genera.</title>
        <authorList>
            <person name="Goeker M."/>
        </authorList>
    </citation>
    <scope>NUCLEOTIDE SEQUENCE [LARGE SCALE GENOMIC DNA]</scope>
    <source>
        <strain evidence="7 8">DSM 100214</strain>
    </source>
</reference>
<evidence type="ECO:0000256" key="3">
    <source>
        <dbReference type="ARBA" id="ARBA00022692"/>
    </source>
</evidence>
<comment type="subcellular location">
    <subcellularLocation>
        <location evidence="1">Cell membrane</location>
        <topology evidence="1">Multi-pass membrane protein</topology>
    </subcellularLocation>
</comment>
<gene>
    <name evidence="7" type="ORF">CLV62_11545</name>
</gene>
<organism evidence="7 8">
    <name type="scientific">Dysgonomonas alginatilytica</name>
    <dbReference type="NCBI Taxonomy" id="1605892"/>
    <lineage>
        <taxon>Bacteria</taxon>
        <taxon>Pseudomonadati</taxon>
        <taxon>Bacteroidota</taxon>
        <taxon>Bacteroidia</taxon>
        <taxon>Bacteroidales</taxon>
        <taxon>Dysgonomonadaceae</taxon>
        <taxon>Dysgonomonas</taxon>
    </lineage>
</organism>
<name>A0A2V3PPL3_9BACT</name>
<sequence>MLGIKRLYIYILQTFVPVFFMTFAISLFIILMQFLWKYVEDMVGKGLETHVLAELFTYAALSLVPMALPLAILLASLMTFGNLGERYELLAIKAAGISLLKAMRPLIILMVFICVGAFFFQNNIIPKINVKLRSLMISVRQKSPELDIPEGSFYSGIENYNIFVKTKDKETGTLRDVMIYDVSKGFDNMAVIVCDSAKMKMSSNKDYLQLNLFYGQQFSNFKQSGLDDRSVVRNDKFVPYSRENFKERQVIIPFDANFNRMDESAMDGTQIAKNASQLRASIDSLTIIVDSLNINDRKVMLNYTYLSYRNNYHADTTNIKEENNTAFVYSLDSVMNSLSPTEKTSIYTDAMSRAEANKNDFMFRSISKIDTQKKIRQHNVELQRKFTLSFACLVFFFIGAPLGAIIRKGGLGMPVVVSVILFIIYYIIDNLGYKMARDGVWAVWQGVWLSSFILFPLGVFITYKAINDSALFNADAYRNYYVKVFGDRSLMTVEQLYSNYNKWAKDALKVFAVFIVISAIRIFTKGFIDSTFSVLQWISGILYLFLLIEIFFTRQEFYSRLKEKIEMSNIILNFTIGIPFYCVLYLLQRNKMKKLFQSEQTQKITINI</sequence>
<feature type="transmembrane region" description="Helical" evidence="6">
    <location>
        <begin position="507"/>
        <end position="528"/>
    </location>
</feature>
<dbReference type="GO" id="GO:0043190">
    <property type="term" value="C:ATP-binding cassette (ABC) transporter complex"/>
    <property type="evidence" value="ECO:0007669"/>
    <property type="project" value="TreeGrafter"/>
</dbReference>
<evidence type="ECO:0000256" key="6">
    <source>
        <dbReference type="SAM" id="Phobius"/>
    </source>
</evidence>
<feature type="transmembrane region" description="Helical" evidence="6">
    <location>
        <begin position="7"/>
        <end position="36"/>
    </location>
</feature>
<keyword evidence="3 6" id="KW-0812">Transmembrane</keyword>
<evidence type="ECO:0000256" key="1">
    <source>
        <dbReference type="ARBA" id="ARBA00004651"/>
    </source>
</evidence>
<dbReference type="PANTHER" id="PTHR33529">
    <property type="entry name" value="SLR0882 PROTEIN-RELATED"/>
    <property type="match status" value="1"/>
</dbReference>
<dbReference type="EMBL" id="QICL01000015">
    <property type="protein sequence ID" value="PXV63163.1"/>
    <property type="molecule type" value="Genomic_DNA"/>
</dbReference>
<evidence type="ECO:0000313" key="7">
    <source>
        <dbReference type="EMBL" id="PXV63163.1"/>
    </source>
</evidence>
<dbReference type="GO" id="GO:0015920">
    <property type="term" value="P:lipopolysaccharide transport"/>
    <property type="evidence" value="ECO:0007669"/>
    <property type="project" value="TreeGrafter"/>
</dbReference>
<evidence type="ECO:0000256" key="2">
    <source>
        <dbReference type="ARBA" id="ARBA00022475"/>
    </source>
</evidence>
<feature type="transmembrane region" description="Helical" evidence="6">
    <location>
        <begin position="386"/>
        <end position="404"/>
    </location>
</feature>
<evidence type="ECO:0000313" key="8">
    <source>
        <dbReference type="Proteomes" id="UP000247973"/>
    </source>
</evidence>
<comment type="caution">
    <text evidence="7">The sequence shown here is derived from an EMBL/GenBank/DDBJ whole genome shotgun (WGS) entry which is preliminary data.</text>
</comment>
<feature type="transmembrane region" description="Helical" evidence="6">
    <location>
        <begin position="102"/>
        <end position="120"/>
    </location>
</feature>
<feature type="transmembrane region" description="Helical" evidence="6">
    <location>
        <begin position="411"/>
        <end position="428"/>
    </location>
</feature>
<proteinExistence type="predicted"/>